<geneLocation type="plasmid" evidence="23 25">
    <name>pNMAG02</name>
</geneLocation>
<dbReference type="CDD" id="cd04819">
    <property type="entry name" value="PA_2"/>
    <property type="match status" value="1"/>
</dbReference>
<dbReference type="Proteomes" id="UP000011543">
    <property type="component" value="Unassembled WGS sequence"/>
</dbReference>
<keyword evidence="13" id="KW-0862">Zinc</keyword>
<keyword evidence="18" id="KW-0458">Lysosome</keyword>
<evidence type="ECO:0000256" key="1">
    <source>
        <dbReference type="ARBA" id="ARBA00004240"/>
    </source>
</evidence>
<evidence type="ECO:0000256" key="19">
    <source>
        <dbReference type="ARBA" id="ARBA00025833"/>
    </source>
</evidence>
<dbReference type="Proteomes" id="UP000001879">
    <property type="component" value="Plasmid pNMAG02"/>
</dbReference>
<dbReference type="Pfam" id="PF02225">
    <property type="entry name" value="PA"/>
    <property type="match status" value="1"/>
</dbReference>
<dbReference type="GO" id="GO:0046872">
    <property type="term" value="F:metal ion binding"/>
    <property type="evidence" value="ECO:0007669"/>
    <property type="project" value="UniProtKB-KW"/>
</dbReference>
<feature type="domain" description="PA" evidence="21">
    <location>
        <begin position="97"/>
        <end position="191"/>
    </location>
</feature>
<dbReference type="InterPro" id="IPR039866">
    <property type="entry name" value="CPQ"/>
</dbReference>
<evidence type="ECO:0000256" key="14">
    <source>
        <dbReference type="ARBA" id="ARBA00023034"/>
    </source>
</evidence>
<reference evidence="25" key="1">
    <citation type="submission" date="2010-02" db="EMBL/GenBank/DDBJ databases">
        <title>Complete sequence of plasmid 2 of Natrialba magadii ATCC 43099.</title>
        <authorList>
            <consortium name="US DOE Joint Genome Institute"/>
            <person name="Lucas S."/>
            <person name="Copeland A."/>
            <person name="Lapidus A."/>
            <person name="Cheng J.-F."/>
            <person name="Bruce D."/>
            <person name="Goodwin L."/>
            <person name="Pitluck S."/>
            <person name="Davenport K."/>
            <person name="Saunders E."/>
            <person name="Detter J.C."/>
            <person name="Han C."/>
            <person name="Tapia R."/>
            <person name="Land M."/>
            <person name="Hauser L."/>
            <person name="Kyrpides N."/>
            <person name="Mikhailova N."/>
            <person name="De Castro R.E."/>
            <person name="Maupin-Furlow J.A."/>
            <person name="Woyke T."/>
        </authorList>
    </citation>
    <scope>NUCLEOTIDE SEQUENCE [LARGE SCALE GENOMIC DNA]</scope>
    <source>
        <strain evidence="25">ATCC 43099 / DSM 3394 / CCM 3739 / CIP 104546 / IAM 13178 / JCM 8861 / NBRC 102185 / NCIMB 2190 / MS3</strain>
        <plasmid evidence="25">pNMAG02</plasmid>
    </source>
</reference>
<evidence type="ECO:0000256" key="9">
    <source>
        <dbReference type="ARBA" id="ARBA00022723"/>
    </source>
</evidence>
<dbReference type="RefSeq" id="WP_004216311.1">
    <property type="nucleotide sequence ID" value="NC_013924.1"/>
</dbReference>
<evidence type="ECO:0000256" key="2">
    <source>
        <dbReference type="ARBA" id="ARBA00004371"/>
    </source>
</evidence>
<keyword evidence="23" id="KW-0614">Plasmid</keyword>
<evidence type="ECO:0000313" key="23">
    <source>
        <dbReference type="EMBL" id="ADD07531.1"/>
    </source>
</evidence>
<keyword evidence="14" id="KW-0333">Golgi apparatus</keyword>
<dbReference type="GO" id="GO:0006508">
    <property type="term" value="P:proteolysis"/>
    <property type="evidence" value="ECO:0007669"/>
    <property type="project" value="UniProtKB-KW"/>
</dbReference>
<keyword evidence="25" id="KW-1185">Reference proteome</keyword>
<evidence type="ECO:0000256" key="7">
    <source>
        <dbReference type="ARBA" id="ARBA00022645"/>
    </source>
</evidence>
<dbReference type="SUPFAM" id="SSF52025">
    <property type="entry name" value="PA domain"/>
    <property type="match status" value="1"/>
</dbReference>
<dbReference type="GO" id="GO:0005764">
    <property type="term" value="C:lysosome"/>
    <property type="evidence" value="ECO:0007669"/>
    <property type="project" value="UniProtKB-SubCell"/>
</dbReference>
<dbReference type="PaxDb" id="547559-Nmag_3998"/>
<evidence type="ECO:0000256" key="10">
    <source>
        <dbReference type="ARBA" id="ARBA00022729"/>
    </source>
</evidence>
<dbReference type="PANTHER" id="PTHR12053:SF3">
    <property type="entry name" value="CARBOXYPEPTIDASE Q"/>
    <property type="match status" value="1"/>
</dbReference>
<evidence type="ECO:0000256" key="5">
    <source>
        <dbReference type="ARBA" id="ARBA00014116"/>
    </source>
</evidence>
<dbReference type="Gene3D" id="3.40.630.10">
    <property type="entry name" value="Zn peptidases"/>
    <property type="match status" value="1"/>
</dbReference>
<dbReference type="KEGG" id="nmg:Nmag_3998"/>
<keyword evidence="10" id="KW-0732">Signal</keyword>
<evidence type="ECO:0000256" key="17">
    <source>
        <dbReference type="ARBA" id="ARBA00023180"/>
    </source>
</evidence>
<name>D3T1S2_NATMM</name>
<comment type="subunit">
    <text evidence="19">Homodimer. The monomeric form is inactive while the homodimer is active.</text>
</comment>
<accession>D3T1S2</accession>
<evidence type="ECO:0000259" key="21">
    <source>
        <dbReference type="Pfam" id="PF02225"/>
    </source>
</evidence>
<dbReference type="OrthoDB" id="18376at2157"/>
<dbReference type="HOGENOM" id="CLU_033697_0_0_2"/>
<proteinExistence type="predicted"/>
<protein>
    <recommendedName>
        <fullName evidence="5">Carboxypeptidase Q</fullName>
    </recommendedName>
    <alternativeName>
        <fullName evidence="20">Plasma glutamate carboxypeptidase</fullName>
    </alternativeName>
</protein>
<dbReference type="InterPro" id="IPR007484">
    <property type="entry name" value="Peptidase_M28"/>
</dbReference>
<keyword evidence="9" id="KW-0479">Metal-binding</keyword>
<evidence type="ECO:0000256" key="18">
    <source>
        <dbReference type="ARBA" id="ARBA00023228"/>
    </source>
</evidence>
<keyword evidence="15" id="KW-0482">Metalloprotease</keyword>
<reference evidence="23" key="4">
    <citation type="submission" date="2016-09" db="EMBL/GenBank/DDBJ databases">
        <authorList>
            <person name="Pfeiffer F."/>
        </authorList>
    </citation>
    <scope>NUCLEOTIDE SEQUENCE</scope>
    <source>
        <strain evidence="23">ATCC 43099</strain>
        <plasmid evidence="23">pNMAG02</plasmid>
    </source>
</reference>
<evidence type="ECO:0000256" key="6">
    <source>
        <dbReference type="ARBA" id="ARBA00022525"/>
    </source>
</evidence>
<evidence type="ECO:0000259" key="22">
    <source>
        <dbReference type="Pfam" id="PF04389"/>
    </source>
</evidence>
<reference evidence="24 26" key="3">
    <citation type="journal article" date="2014" name="PLoS Genet.">
        <title>Phylogenetically driven sequencing of extremely halophilic archaea reveals strategies for static and dynamic osmo-response.</title>
        <authorList>
            <person name="Becker E.A."/>
            <person name="Seitzer P.M."/>
            <person name="Tritt A."/>
            <person name="Larsen D."/>
            <person name="Krusor M."/>
            <person name="Yao A.I."/>
            <person name="Wu D."/>
            <person name="Madern D."/>
            <person name="Eisen J.A."/>
            <person name="Darling A.E."/>
            <person name="Facciotti M.T."/>
        </authorList>
    </citation>
    <scope>NUCLEOTIDE SEQUENCE [LARGE SCALE GENOMIC DNA]</scope>
    <source>
        <strain evidence="26">ATCC 43099 / DSM 3394 / CCM 3739 / CIP 104546 / IAM 13178 / JCM 8861 / NBRC 102185 / NCIMB 2190 / MS3</strain>
        <strain evidence="24">MS-3</strain>
    </source>
</reference>
<keyword evidence="8" id="KW-0645">Protease</keyword>
<evidence type="ECO:0000256" key="13">
    <source>
        <dbReference type="ARBA" id="ARBA00022833"/>
    </source>
</evidence>
<dbReference type="EMBL" id="AOHS01000051">
    <property type="protein sequence ID" value="ELY26568.1"/>
    <property type="molecule type" value="Genomic_DNA"/>
</dbReference>
<evidence type="ECO:0000313" key="25">
    <source>
        <dbReference type="Proteomes" id="UP000001879"/>
    </source>
</evidence>
<gene>
    <name evidence="23" type="primary">ywaD2</name>
    <name evidence="23" type="ordered locus">Nmag_3998</name>
    <name evidence="24" type="ORF">C500_15435</name>
</gene>
<reference evidence="23 25" key="2">
    <citation type="journal article" date="2012" name="BMC Genomics">
        <title>A comparative genomics perspective on the genetic content of the alkaliphilic haloarchaeon Natrialba magadii ATCC 43099T.</title>
        <authorList>
            <person name="Siddaramappa S."/>
            <person name="Challacombe J.F."/>
            <person name="Decastro R.E."/>
            <person name="Pfeiffer F."/>
            <person name="Sastre D.E."/>
            <person name="Gimenez M.I."/>
            <person name="Paggi R.A."/>
            <person name="Detter J.C."/>
            <person name="Davenport K.W."/>
            <person name="Goodwin L.A."/>
            <person name="Kyrpides N."/>
            <person name="Tapia R."/>
            <person name="Pitluck S."/>
            <person name="Lucas S."/>
            <person name="Woyke T."/>
            <person name="Maupin-Furlow J.A."/>
        </authorList>
    </citation>
    <scope>NUCLEOTIDE SEQUENCE [LARGE SCALE GENOMIC DNA]</scope>
    <source>
        <strain evidence="23">ATCC 43099</strain>
        <strain evidence="25">ATCC 43099 / DSM 3394 / CCM 3739 / CIP 104546 / IAM 13178 / JCM 8861 / NBRC 102185 / NCIMB 2190 / MS3</strain>
    </source>
</reference>
<dbReference type="PANTHER" id="PTHR12053">
    <property type="entry name" value="PROTEASE FAMILY M28 PLASMA GLUTAMATE CARBOXYPEPTIDASE-RELATED"/>
    <property type="match status" value="1"/>
</dbReference>
<evidence type="ECO:0000256" key="12">
    <source>
        <dbReference type="ARBA" id="ARBA00022824"/>
    </source>
</evidence>
<evidence type="ECO:0000313" key="24">
    <source>
        <dbReference type="EMBL" id="ELY26568.1"/>
    </source>
</evidence>
<keyword evidence="11 23" id="KW-0378">Hydrolase</keyword>
<keyword evidence="12" id="KW-0256">Endoplasmic reticulum</keyword>
<keyword evidence="17" id="KW-0325">Glycoprotein</keyword>
<keyword evidence="23" id="KW-0031">Aminopeptidase</keyword>
<keyword evidence="16" id="KW-0865">Zymogen</keyword>
<dbReference type="eggNOG" id="arCOG02959">
    <property type="taxonomic scope" value="Archaea"/>
</dbReference>
<dbReference type="GO" id="GO:0004177">
    <property type="term" value="F:aminopeptidase activity"/>
    <property type="evidence" value="ECO:0007669"/>
    <property type="project" value="UniProtKB-KW"/>
</dbReference>
<dbReference type="EMBL" id="CP001934">
    <property type="protein sequence ID" value="ADD07531.1"/>
    <property type="molecule type" value="Genomic_DNA"/>
</dbReference>
<dbReference type="GO" id="GO:0004180">
    <property type="term" value="F:carboxypeptidase activity"/>
    <property type="evidence" value="ECO:0007669"/>
    <property type="project" value="UniProtKB-KW"/>
</dbReference>
<dbReference type="GO" id="GO:0005576">
    <property type="term" value="C:extracellular region"/>
    <property type="evidence" value="ECO:0007669"/>
    <property type="project" value="UniProtKB-SubCell"/>
</dbReference>
<dbReference type="InterPro" id="IPR003137">
    <property type="entry name" value="PA_domain"/>
</dbReference>
<keyword evidence="6" id="KW-0964">Secreted</keyword>
<evidence type="ECO:0000256" key="4">
    <source>
        <dbReference type="ARBA" id="ARBA00004613"/>
    </source>
</evidence>
<dbReference type="GeneID" id="8828732"/>
<organism evidence="23 25">
    <name type="scientific">Natrialba magadii (strain ATCC 43099 / DSM 3394 / CCM 3739 / CIP 104546 / IAM 13178 / JCM 8861 / NBRC 102185 / NCIMB 2190 / MS3)</name>
    <name type="common">Natronobacterium magadii</name>
    <dbReference type="NCBI Taxonomy" id="547559"/>
    <lineage>
        <taxon>Archaea</taxon>
        <taxon>Methanobacteriati</taxon>
        <taxon>Methanobacteriota</taxon>
        <taxon>Stenosarchaea group</taxon>
        <taxon>Halobacteria</taxon>
        <taxon>Halobacteriales</taxon>
        <taxon>Natrialbaceae</taxon>
        <taxon>Natrialba</taxon>
    </lineage>
</organism>
<dbReference type="GO" id="GO:0070573">
    <property type="term" value="F:metallodipeptidase activity"/>
    <property type="evidence" value="ECO:0007669"/>
    <property type="project" value="InterPro"/>
</dbReference>
<sequence length="440" mass="47583">MANRTDWIGRSYTSDIGWDVLYQLAEIGNRLGASDGERQGHACLSQAFEEIGVHDVHDQTFELTKWERKDSSVSTSAPSDNNFEAIALPGSPAGEISGEIVHLGYGLPEDFEEADLDGKIVVARSDVPKHHDRWMHRREKYFHAYNAGAAAFIYQNHVEGCLPPTGSLGGGEDVMGPLPAVGVSKEVGERLRLYASEGTIEGNVTVDVDVGNGESRNVVGTLGPDTEETVLVGAHVDGHDISEGALDNASGVAVLCEVARALADREGDLERKVTLIGFGAEEFGLVGSMKYAKNTDLENVLGIVNCDGAGRARDLIAKTCGFPKMQEVVTDVTDSLRHPVRIVSGVNTHSDHWPFVQRGIPGVQLQSETGQGRGFGHTYADTLDKTDVRAIREHGILASLIVEQLAANEPIDHRTPESIADELREEGLEEPMRVAGDWPY</sequence>
<evidence type="ECO:0000256" key="8">
    <source>
        <dbReference type="ARBA" id="ARBA00022670"/>
    </source>
</evidence>
<evidence type="ECO:0000256" key="3">
    <source>
        <dbReference type="ARBA" id="ARBA00004555"/>
    </source>
</evidence>
<keyword evidence="7" id="KW-0121">Carboxypeptidase</keyword>
<evidence type="ECO:0000256" key="15">
    <source>
        <dbReference type="ARBA" id="ARBA00023049"/>
    </source>
</evidence>
<dbReference type="Pfam" id="PF04389">
    <property type="entry name" value="Peptidase_M28"/>
    <property type="match status" value="1"/>
</dbReference>
<evidence type="ECO:0000256" key="20">
    <source>
        <dbReference type="ARBA" id="ARBA00033328"/>
    </source>
</evidence>
<dbReference type="SUPFAM" id="SSF53187">
    <property type="entry name" value="Zn-dependent exopeptidases"/>
    <property type="match status" value="1"/>
</dbReference>
<dbReference type="AlphaFoldDB" id="D3T1S2"/>
<evidence type="ECO:0000313" key="26">
    <source>
        <dbReference type="Proteomes" id="UP000011543"/>
    </source>
</evidence>
<evidence type="ECO:0000256" key="11">
    <source>
        <dbReference type="ARBA" id="ARBA00022801"/>
    </source>
</evidence>
<dbReference type="Gene3D" id="3.50.30.30">
    <property type="match status" value="1"/>
</dbReference>
<dbReference type="InterPro" id="IPR046450">
    <property type="entry name" value="PA_dom_sf"/>
</dbReference>
<comment type="subcellular location">
    <subcellularLocation>
        <location evidence="1">Endoplasmic reticulum</location>
    </subcellularLocation>
    <subcellularLocation>
        <location evidence="3">Golgi apparatus</location>
    </subcellularLocation>
    <subcellularLocation>
        <location evidence="2">Lysosome</location>
    </subcellularLocation>
    <subcellularLocation>
        <location evidence="4">Secreted</location>
    </subcellularLocation>
</comment>
<feature type="domain" description="Peptidase M28" evidence="22">
    <location>
        <begin position="217"/>
        <end position="398"/>
    </location>
</feature>
<evidence type="ECO:0000256" key="16">
    <source>
        <dbReference type="ARBA" id="ARBA00023145"/>
    </source>
</evidence>
<dbReference type="PATRIC" id="fig|547559.17.peg.3029"/>